<organism evidence="2 3">
    <name type="scientific">Leptospirillum ferrodiazotrophum</name>
    <dbReference type="NCBI Taxonomy" id="412449"/>
    <lineage>
        <taxon>Bacteria</taxon>
        <taxon>Pseudomonadati</taxon>
        <taxon>Nitrospirota</taxon>
        <taxon>Nitrospiria</taxon>
        <taxon>Nitrospirales</taxon>
        <taxon>Nitrospiraceae</taxon>
        <taxon>Leptospirillum</taxon>
    </lineage>
</organism>
<keyword evidence="3" id="KW-1185">Reference proteome</keyword>
<dbReference type="EMBL" id="GG693859">
    <property type="protein sequence ID" value="EES53572.1"/>
    <property type="molecule type" value="Genomic_DNA"/>
</dbReference>
<gene>
    <name evidence="2" type="ORF">UBAL3_74420028</name>
</gene>
<reference evidence="2 3" key="1">
    <citation type="journal article" date="2009" name="Appl. Environ. Microbiol.">
        <title>Community genomic and proteomic analyses of chemoautotrophic iron-oxidizing "Leptospirillum rubarum" (Group II) and "Leptospirillum ferrodiazotrophum" (Group III) bacteria in acid mine drainage biofilms.</title>
        <authorList>
            <person name="Goltsman D.S."/>
            <person name="Denef V.J."/>
            <person name="Singer S.W."/>
            <person name="VerBerkmoes N.C."/>
            <person name="Lefsrud M."/>
            <person name="Mueller R.S."/>
            <person name="Dick G.J."/>
            <person name="Sun C.L."/>
            <person name="Wheeler K.E."/>
            <person name="Zemla A."/>
            <person name="Baker B.J."/>
            <person name="Hauser L."/>
            <person name="Land M."/>
            <person name="Shah M.B."/>
            <person name="Thelen M.P."/>
            <person name="Hettich R.L."/>
            <person name="Banfield J.F."/>
        </authorList>
    </citation>
    <scope>NUCLEOTIDE SEQUENCE [LARGE SCALE GENOMIC DNA]</scope>
</reference>
<dbReference type="Proteomes" id="UP000009374">
    <property type="component" value="Unassembled WGS sequence"/>
</dbReference>
<proteinExistence type="predicted"/>
<name>C6HUW1_9BACT</name>
<sequence>MDLTKQFPRSPVDRLHGIDHLRRLIDKARAFNAGTLGEYNYNCPMDQLLLTHLGISAEDFARIVATHTTDETVYAELWKRFPKALSPEAVTAFNTRYESAAPDTPEKQAWFDSVRNAIDPSRTDIKTWARLLDLEEKRHVPVL</sequence>
<accession>C6HUW1</accession>
<dbReference type="AlphaFoldDB" id="C6HUW1"/>
<dbReference type="Pfam" id="PF16798">
    <property type="entry name" value="DUF5069"/>
    <property type="match status" value="1"/>
</dbReference>
<feature type="domain" description="DUF5069" evidence="1">
    <location>
        <begin position="5"/>
        <end position="138"/>
    </location>
</feature>
<dbReference type="InterPro" id="IPR031849">
    <property type="entry name" value="DUF5069"/>
</dbReference>
<evidence type="ECO:0000313" key="3">
    <source>
        <dbReference type="Proteomes" id="UP000009374"/>
    </source>
</evidence>
<evidence type="ECO:0000259" key="1">
    <source>
        <dbReference type="Pfam" id="PF16798"/>
    </source>
</evidence>
<protein>
    <recommendedName>
        <fullName evidence="1">DUF5069 domain-containing protein</fullName>
    </recommendedName>
</protein>
<evidence type="ECO:0000313" key="2">
    <source>
        <dbReference type="EMBL" id="EES53572.1"/>
    </source>
</evidence>